<organism evidence="2 3">
    <name type="scientific">Pseudoalteromonas holothuriae</name>
    <dbReference type="NCBI Taxonomy" id="2963714"/>
    <lineage>
        <taxon>Bacteria</taxon>
        <taxon>Pseudomonadati</taxon>
        <taxon>Pseudomonadota</taxon>
        <taxon>Gammaproteobacteria</taxon>
        <taxon>Alteromonadales</taxon>
        <taxon>Pseudoalteromonadaceae</taxon>
        <taxon>Pseudoalteromonas</taxon>
    </lineage>
</organism>
<dbReference type="EMBL" id="CAMAPC010000010">
    <property type="protein sequence ID" value="CAH9060529.1"/>
    <property type="molecule type" value="Genomic_DNA"/>
</dbReference>
<keyword evidence="1" id="KW-0472">Membrane</keyword>
<accession>A0A9W4QZN3</accession>
<dbReference type="AlphaFoldDB" id="A0A9W4QZN3"/>
<protein>
    <recommendedName>
        <fullName evidence="4">Lipoprotein</fullName>
    </recommendedName>
</protein>
<sequence>MKLKIAKCVLLSLLSPVFVGCVLGLYFTVTNAGAGINVFISMVAIAISNAYIVGLSMAVFVVPGYWFLHKNSKVRFDMILMLGMLGGAVFSYVFSAKEGGALLINTIMATLAAGLFLYGLRRFA</sequence>
<keyword evidence="1" id="KW-1133">Transmembrane helix</keyword>
<keyword evidence="1" id="KW-0812">Transmembrane</keyword>
<dbReference type="Proteomes" id="UP001152467">
    <property type="component" value="Unassembled WGS sequence"/>
</dbReference>
<evidence type="ECO:0000256" key="1">
    <source>
        <dbReference type="SAM" id="Phobius"/>
    </source>
</evidence>
<reference evidence="2" key="1">
    <citation type="submission" date="2022-07" db="EMBL/GenBank/DDBJ databases">
        <authorList>
            <person name="Criscuolo A."/>
        </authorList>
    </citation>
    <scope>NUCLEOTIDE SEQUENCE</scope>
    <source>
        <strain evidence="2">CIP111854</strain>
    </source>
</reference>
<dbReference type="PROSITE" id="PS51257">
    <property type="entry name" value="PROKAR_LIPOPROTEIN"/>
    <property type="match status" value="1"/>
</dbReference>
<evidence type="ECO:0008006" key="4">
    <source>
        <dbReference type="Google" id="ProtNLM"/>
    </source>
</evidence>
<feature type="transmembrane region" description="Helical" evidence="1">
    <location>
        <begin position="74"/>
        <end position="94"/>
    </location>
</feature>
<comment type="caution">
    <text evidence="2">The sequence shown here is derived from an EMBL/GenBank/DDBJ whole genome shotgun (WGS) entry which is preliminary data.</text>
</comment>
<keyword evidence="3" id="KW-1185">Reference proteome</keyword>
<dbReference type="RefSeq" id="WP_261626573.1">
    <property type="nucleotide sequence ID" value="NZ_CAMAPC010000010.1"/>
</dbReference>
<feature type="transmembrane region" description="Helical" evidence="1">
    <location>
        <begin position="34"/>
        <end position="62"/>
    </location>
</feature>
<proteinExistence type="predicted"/>
<feature type="transmembrane region" description="Helical" evidence="1">
    <location>
        <begin position="100"/>
        <end position="120"/>
    </location>
</feature>
<name>A0A9W4QZN3_9GAMM</name>
<gene>
    <name evidence="2" type="ORF">PSECIP111854_02625</name>
</gene>
<evidence type="ECO:0000313" key="2">
    <source>
        <dbReference type="EMBL" id="CAH9060529.1"/>
    </source>
</evidence>
<evidence type="ECO:0000313" key="3">
    <source>
        <dbReference type="Proteomes" id="UP001152467"/>
    </source>
</evidence>